<sequence>MRPGDIYWVNLDPAVGDEIRKKRPVVVLNGGHEKHLKLAIVVPVTGWNPNWEANPFFVSLEPDPNNGLQKKSAIDCFQVRALSHTRFVERIGAISDTAMYQVKTAIALILDIDPEHCG</sequence>
<dbReference type="GO" id="GO:0016075">
    <property type="term" value="P:rRNA catabolic process"/>
    <property type="evidence" value="ECO:0007669"/>
    <property type="project" value="TreeGrafter"/>
</dbReference>
<comment type="similarity">
    <text evidence="1">Belongs to the PemK/MazF family.</text>
</comment>
<protein>
    <recommendedName>
        <fullName evidence="1">mRNA interferase</fullName>
        <ecNumber evidence="1">3.1.-.-</ecNumber>
    </recommendedName>
</protein>
<comment type="function">
    <text evidence="1">Toxic component of a type II toxin-antitoxin (TA) system.</text>
</comment>
<comment type="caution">
    <text evidence="2">The sequence shown here is derived from an EMBL/GenBank/DDBJ whole genome shotgun (WGS) entry which is preliminary data.</text>
</comment>
<dbReference type="Proteomes" id="UP001144372">
    <property type="component" value="Unassembled WGS sequence"/>
</dbReference>
<dbReference type="Pfam" id="PF02452">
    <property type="entry name" value="PemK_toxin"/>
    <property type="match status" value="1"/>
</dbReference>
<dbReference type="InterPro" id="IPR011067">
    <property type="entry name" value="Plasmid_toxin/cell-grow_inhib"/>
</dbReference>
<name>A0A9W6L9E5_9BACT</name>
<dbReference type="RefSeq" id="WP_281796863.1">
    <property type="nucleotide sequence ID" value="NZ_BSDR01000001.1"/>
</dbReference>
<accession>A0A9W6L9E5</accession>
<dbReference type="GO" id="GO:0004521">
    <property type="term" value="F:RNA endonuclease activity"/>
    <property type="evidence" value="ECO:0007669"/>
    <property type="project" value="TreeGrafter"/>
</dbReference>
<keyword evidence="1" id="KW-0540">Nuclease</keyword>
<dbReference type="GO" id="GO:0006402">
    <property type="term" value="P:mRNA catabolic process"/>
    <property type="evidence" value="ECO:0007669"/>
    <property type="project" value="TreeGrafter"/>
</dbReference>
<evidence type="ECO:0000313" key="3">
    <source>
        <dbReference type="Proteomes" id="UP001144372"/>
    </source>
</evidence>
<keyword evidence="3" id="KW-1185">Reference proteome</keyword>
<evidence type="ECO:0000313" key="2">
    <source>
        <dbReference type="EMBL" id="GLI36432.1"/>
    </source>
</evidence>
<evidence type="ECO:0000256" key="1">
    <source>
        <dbReference type="PIRNR" id="PIRNR033490"/>
    </source>
</evidence>
<keyword evidence="1" id="KW-0378">Hydrolase</keyword>
<dbReference type="EMBL" id="BSDR01000001">
    <property type="protein sequence ID" value="GLI36432.1"/>
    <property type="molecule type" value="Genomic_DNA"/>
</dbReference>
<dbReference type="PANTHER" id="PTHR33988">
    <property type="entry name" value="ENDORIBONUCLEASE MAZF-RELATED"/>
    <property type="match status" value="1"/>
</dbReference>
<dbReference type="InterPro" id="IPR003477">
    <property type="entry name" value="PemK-like"/>
</dbReference>
<reference evidence="2" key="1">
    <citation type="submission" date="2022-12" db="EMBL/GenBank/DDBJ databases">
        <title>Reference genome sequencing for broad-spectrum identification of bacterial and archaeal isolates by mass spectrometry.</title>
        <authorList>
            <person name="Sekiguchi Y."/>
            <person name="Tourlousse D.M."/>
        </authorList>
    </citation>
    <scope>NUCLEOTIDE SEQUENCE</scope>
    <source>
        <strain evidence="2">ASRB1</strain>
    </source>
</reference>
<dbReference type="GO" id="GO:0003677">
    <property type="term" value="F:DNA binding"/>
    <property type="evidence" value="ECO:0007669"/>
    <property type="project" value="InterPro"/>
</dbReference>
<dbReference type="GO" id="GO:0016787">
    <property type="term" value="F:hydrolase activity"/>
    <property type="evidence" value="ECO:0007669"/>
    <property type="project" value="UniProtKB-KW"/>
</dbReference>
<dbReference type="EC" id="3.1.-.-" evidence="1"/>
<dbReference type="PIRSF" id="PIRSF033490">
    <property type="entry name" value="MazF"/>
    <property type="match status" value="1"/>
</dbReference>
<keyword evidence="1" id="KW-0255">Endonuclease</keyword>
<dbReference type="AlphaFoldDB" id="A0A9W6L9E5"/>
<organism evidence="2 3">
    <name type="scientific">Desulforhabdus amnigena</name>
    <dbReference type="NCBI Taxonomy" id="40218"/>
    <lineage>
        <taxon>Bacteria</taxon>
        <taxon>Pseudomonadati</taxon>
        <taxon>Thermodesulfobacteriota</taxon>
        <taxon>Syntrophobacteria</taxon>
        <taxon>Syntrophobacterales</taxon>
        <taxon>Syntrophobacteraceae</taxon>
        <taxon>Desulforhabdus</taxon>
    </lineage>
</organism>
<dbReference type="Gene3D" id="2.30.30.110">
    <property type="match status" value="1"/>
</dbReference>
<dbReference type="SUPFAM" id="SSF50118">
    <property type="entry name" value="Cell growth inhibitor/plasmid maintenance toxic component"/>
    <property type="match status" value="1"/>
</dbReference>
<gene>
    <name evidence="2" type="ORF">DAMNIGENAA_38650</name>
</gene>
<proteinExistence type="inferred from homology"/>